<proteinExistence type="predicted"/>
<dbReference type="EMBL" id="DF836349">
    <property type="protein sequence ID" value="GAN04302.1"/>
    <property type="molecule type" value="Genomic_DNA"/>
</dbReference>
<dbReference type="PANTHER" id="PTHR31138:SF1">
    <property type="entry name" value="PDZ DOMAIN-CONTAINING PROTEIN"/>
    <property type="match status" value="1"/>
</dbReference>
<name>A0A0C9MMG4_9FUNG</name>
<accession>A0A0C9MMG4</accession>
<dbReference type="Pfam" id="PF19343">
    <property type="entry name" value="HAM1_N"/>
    <property type="match status" value="1"/>
</dbReference>
<evidence type="ECO:0000313" key="3">
    <source>
        <dbReference type="Proteomes" id="UP000053815"/>
    </source>
</evidence>
<protein>
    <recommendedName>
        <fullName evidence="1">HAM1-like N-terminal domain-containing protein</fullName>
    </recommendedName>
</protein>
<sequence length="126" mass="14280">MVARLASTGHVYCSIATFTNTPIKYDSSGHTAFKPHLLNDMRTTFVPASIEQIKYVPLSHIVYSDQQYKVAIEKIVLQDDTLMPDIFEVKANVNYTNSQSVPSYITGIQTNMEYVVLYHRCKIGFP</sequence>
<dbReference type="STRING" id="91626.A0A0C9MMG4"/>
<gene>
    <name evidence="2" type="ORF">MAM1_0060c03762</name>
</gene>
<dbReference type="OrthoDB" id="19394at2759"/>
<dbReference type="InterPro" id="IPR045967">
    <property type="entry name" value="HAM1-like_N"/>
</dbReference>
<evidence type="ECO:0000313" key="2">
    <source>
        <dbReference type="EMBL" id="GAN04302.1"/>
    </source>
</evidence>
<dbReference type="AlphaFoldDB" id="A0A0C9MMG4"/>
<keyword evidence="3" id="KW-1185">Reference proteome</keyword>
<evidence type="ECO:0000259" key="1">
    <source>
        <dbReference type="Pfam" id="PF19343"/>
    </source>
</evidence>
<dbReference type="Proteomes" id="UP000053815">
    <property type="component" value="Unassembled WGS sequence"/>
</dbReference>
<organism evidence="2">
    <name type="scientific">Mucor ambiguus</name>
    <dbReference type="NCBI Taxonomy" id="91626"/>
    <lineage>
        <taxon>Eukaryota</taxon>
        <taxon>Fungi</taxon>
        <taxon>Fungi incertae sedis</taxon>
        <taxon>Mucoromycota</taxon>
        <taxon>Mucoromycotina</taxon>
        <taxon>Mucoromycetes</taxon>
        <taxon>Mucorales</taxon>
        <taxon>Mucorineae</taxon>
        <taxon>Mucoraceae</taxon>
        <taxon>Mucor</taxon>
    </lineage>
</organism>
<reference evidence="2" key="1">
    <citation type="submission" date="2014-09" db="EMBL/GenBank/DDBJ databases">
        <title>Draft genome sequence of an oleaginous Mucoromycotina fungus Mucor ambiguus NBRC6742.</title>
        <authorList>
            <person name="Takeda I."/>
            <person name="Yamane N."/>
            <person name="Morita T."/>
            <person name="Tamano K."/>
            <person name="Machida M."/>
            <person name="Baker S."/>
            <person name="Koike H."/>
        </authorList>
    </citation>
    <scope>NUCLEOTIDE SEQUENCE</scope>
    <source>
        <strain evidence="2">NBRC 6742</strain>
    </source>
</reference>
<feature type="domain" description="HAM1-like N-terminal" evidence="1">
    <location>
        <begin position="24"/>
        <end position="126"/>
    </location>
</feature>
<dbReference type="PANTHER" id="PTHR31138">
    <property type="entry name" value="CHROMOSOME 19, WHOLE GENOME SHOTGUN SEQUENCE"/>
    <property type="match status" value="1"/>
</dbReference>